<gene>
    <name evidence="1" type="ORF">GCM10009550_32650</name>
</gene>
<dbReference type="Proteomes" id="UP001500665">
    <property type="component" value="Unassembled WGS sequence"/>
</dbReference>
<organism evidence="1 2">
    <name type="scientific">Actinocorallia libanotica</name>
    <dbReference type="NCBI Taxonomy" id="46162"/>
    <lineage>
        <taxon>Bacteria</taxon>
        <taxon>Bacillati</taxon>
        <taxon>Actinomycetota</taxon>
        <taxon>Actinomycetes</taxon>
        <taxon>Streptosporangiales</taxon>
        <taxon>Thermomonosporaceae</taxon>
        <taxon>Actinocorallia</taxon>
    </lineage>
</organism>
<evidence type="ECO:0000313" key="1">
    <source>
        <dbReference type="EMBL" id="GAA0952157.1"/>
    </source>
</evidence>
<proteinExistence type="predicted"/>
<accession>A0ABP4BMV1</accession>
<evidence type="ECO:0000313" key="2">
    <source>
        <dbReference type="Proteomes" id="UP001500665"/>
    </source>
</evidence>
<reference evidence="2" key="1">
    <citation type="journal article" date="2019" name="Int. J. Syst. Evol. Microbiol.">
        <title>The Global Catalogue of Microorganisms (GCM) 10K type strain sequencing project: providing services to taxonomists for standard genome sequencing and annotation.</title>
        <authorList>
            <consortium name="The Broad Institute Genomics Platform"/>
            <consortium name="The Broad Institute Genome Sequencing Center for Infectious Disease"/>
            <person name="Wu L."/>
            <person name="Ma J."/>
        </authorList>
    </citation>
    <scope>NUCLEOTIDE SEQUENCE [LARGE SCALE GENOMIC DNA]</scope>
    <source>
        <strain evidence="2">JCM 10696</strain>
    </source>
</reference>
<keyword evidence="2" id="KW-1185">Reference proteome</keyword>
<dbReference type="Gene3D" id="1.20.120.640">
    <property type="entry name" value="Anticodon-binding domain of a subclass of class I aminoacyl-tRNA synthetases"/>
    <property type="match status" value="1"/>
</dbReference>
<name>A0ABP4BMV1_9ACTN</name>
<protein>
    <submittedName>
        <fullName evidence="1">Uncharacterized protein</fullName>
    </submittedName>
</protein>
<sequence>MPKLVGMLRLLETRTGQVVGVRPGPLRLYVFQPDDLRVCLTADMLRRVGLRLRRRVLTTAAHTADHGWLGIPPMEAGDPLPGAVGVGNLTSGASVGVAAWSSPQTAGTEPAALRLALLRRRYREEAHLGPEAVSAAAADLARWRDRVAAWATGPSRPIHAPYAEETLAALCDDLDVPRALEVLDGLMDDEDVAPGARLETVLQLDQILALELPAAIGTR</sequence>
<comment type="caution">
    <text evidence="1">The sequence shown here is derived from an EMBL/GenBank/DDBJ whole genome shotgun (WGS) entry which is preliminary data.</text>
</comment>
<dbReference type="EMBL" id="BAAAHH010000011">
    <property type="protein sequence ID" value="GAA0952157.1"/>
    <property type="molecule type" value="Genomic_DNA"/>
</dbReference>